<name>A0ABP6A0I1_9ACTN</name>
<feature type="region of interest" description="Disordered" evidence="1">
    <location>
        <begin position="93"/>
        <end position="113"/>
    </location>
</feature>
<dbReference type="EMBL" id="BAAATL010000042">
    <property type="protein sequence ID" value="GAA2508411.1"/>
    <property type="molecule type" value="Genomic_DNA"/>
</dbReference>
<accession>A0ABP6A0I1</accession>
<dbReference type="Proteomes" id="UP001501721">
    <property type="component" value="Unassembled WGS sequence"/>
</dbReference>
<dbReference type="InterPro" id="IPR029063">
    <property type="entry name" value="SAM-dependent_MTases_sf"/>
</dbReference>
<dbReference type="SUPFAM" id="SSF53335">
    <property type="entry name" value="S-adenosyl-L-methionine-dependent methyltransferases"/>
    <property type="match status" value="1"/>
</dbReference>
<feature type="region of interest" description="Disordered" evidence="1">
    <location>
        <begin position="18"/>
        <end position="45"/>
    </location>
</feature>
<proteinExistence type="predicted"/>
<evidence type="ECO:0008006" key="4">
    <source>
        <dbReference type="Google" id="ProtNLM"/>
    </source>
</evidence>
<organism evidence="2 3">
    <name type="scientific">Streptomyces graminearus</name>
    <dbReference type="NCBI Taxonomy" id="284030"/>
    <lineage>
        <taxon>Bacteria</taxon>
        <taxon>Bacillati</taxon>
        <taxon>Actinomycetota</taxon>
        <taxon>Actinomycetes</taxon>
        <taxon>Kitasatosporales</taxon>
        <taxon>Streptomycetaceae</taxon>
        <taxon>Streptomyces</taxon>
    </lineage>
</organism>
<protein>
    <recommendedName>
        <fullName evidence="4">Methyltransferase</fullName>
    </recommendedName>
</protein>
<evidence type="ECO:0000313" key="3">
    <source>
        <dbReference type="Proteomes" id="UP001501721"/>
    </source>
</evidence>
<comment type="caution">
    <text evidence="2">The sequence shown here is derived from an EMBL/GenBank/DDBJ whole genome shotgun (WGS) entry which is preliminary data.</text>
</comment>
<evidence type="ECO:0000313" key="2">
    <source>
        <dbReference type="EMBL" id="GAA2508411.1"/>
    </source>
</evidence>
<dbReference type="Gene3D" id="3.40.50.150">
    <property type="entry name" value="Vaccinia Virus protein VP39"/>
    <property type="match status" value="1"/>
</dbReference>
<sequence>MFGAVSGVCHSPVMTDECAHSETTAHPPDWDARAAGFDDEPDHGLRDPAVRAARAARLRSWLPGHLADVLDLGCGTGGSCCAPAAGSCWSRASGASRTRSAYPRTGSPRCWRR</sequence>
<evidence type="ECO:0000256" key="1">
    <source>
        <dbReference type="SAM" id="MobiDB-lite"/>
    </source>
</evidence>
<reference evidence="3" key="1">
    <citation type="journal article" date="2019" name="Int. J. Syst. Evol. Microbiol.">
        <title>The Global Catalogue of Microorganisms (GCM) 10K type strain sequencing project: providing services to taxonomists for standard genome sequencing and annotation.</title>
        <authorList>
            <consortium name="The Broad Institute Genomics Platform"/>
            <consortium name="The Broad Institute Genome Sequencing Center for Infectious Disease"/>
            <person name="Wu L."/>
            <person name="Ma J."/>
        </authorList>
    </citation>
    <scope>NUCLEOTIDE SEQUENCE [LARGE SCALE GENOMIC DNA]</scope>
    <source>
        <strain evidence="3">JCM 6923</strain>
    </source>
</reference>
<keyword evidence="3" id="KW-1185">Reference proteome</keyword>
<gene>
    <name evidence="2" type="ORF">GCM10010422_69730</name>
</gene>